<name>A0A1H4LW48_9ACTN</name>
<reference evidence="1 2" key="1">
    <citation type="submission" date="2016-10" db="EMBL/GenBank/DDBJ databases">
        <authorList>
            <person name="de Groot N.N."/>
        </authorList>
    </citation>
    <scope>NUCLEOTIDE SEQUENCE [LARGE SCALE GENOMIC DNA]</scope>
    <source>
        <strain evidence="1 2">DSM 40306</strain>
    </source>
</reference>
<accession>A0A1H4LW48</accession>
<dbReference type="AlphaFoldDB" id="A0A1H4LW48"/>
<evidence type="ECO:0000313" key="2">
    <source>
        <dbReference type="Proteomes" id="UP000182375"/>
    </source>
</evidence>
<proteinExistence type="predicted"/>
<dbReference type="EMBL" id="FNTD01000004">
    <property type="protein sequence ID" value="SEB74808.1"/>
    <property type="molecule type" value="Genomic_DNA"/>
</dbReference>
<gene>
    <name evidence="1" type="ORF">SAMN04490357_0286</name>
</gene>
<evidence type="ECO:0000313" key="1">
    <source>
        <dbReference type="EMBL" id="SEB74808.1"/>
    </source>
</evidence>
<dbReference type="Proteomes" id="UP000182375">
    <property type="component" value="Unassembled WGS sequence"/>
</dbReference>
<organism evidence="1 2">
    <name type="scientific">Streptomyces misionensis</name>
    <dbReference type="NCBI Taxonomy" id="67331"/>
    <lineage>
        <taxon>Bacteria</taxon>
        <taxon>Bacillati</taxon>
        <taxon>Actinomycetota</taxon>
        <taxon>Actinomycetes</taxon>
        <taxon>Kitasatosporales</taxon>
        <taxon>Streptomycetaceae</taxon>
        <taxon>Streptomyces</taxon>
    </lineage>
</organism>
<protein>
    <submittedName>
        <fullName evidence="1">Uncharacterized protein</fullName>
    </submittedName>
</protein>
<sequence>MPTTAGRPFALWRSRLVGKASSRMALVRKMWRAVPPKGSPGGPATAAEQGWTSTPVVGVKAQHSRAAPEVSA</sequence>